<proteinExistence type="predicted"/>
<name>A0A0A9FEG5_ARUDO</name>
<reference evidence="1" key="1">
    <citation type="submission" date="2014-09" db="EMBL/GenBank/DDBJ databases">
        <authorList>
            <person name="Magalhaes I.L.F."/>
            <person name="Oliveira U."/>
            <person name="Santos F.R."/>
            <person name="Vidigal T.H.D.A."/>
            <person name="Brescovit A.D."/>
            <person name="Santos A.J."/>
        </authorList>
    </citation>
    <scope>NUCLEOTIDE SEQUENCE</scope>
    <source>
        <tissue evidence="1">Shoot tissue taken approximately 20 cm above the soil surface</tissue>
    </source>
</reference>
<organism evidence="1">
    <name type="scientific">Arundo donax</name>
    <name type="common">Giant reed</name>
    <name type="synonym">Donax arundinaceus</name>
    <dbReference type="NCBI Taxonomy" id="35708"/>
    <lineage>
        <taxon>Eukaryota</taxon>
        <taxon>Viridiplantae</taxon>
        <taxon>Streptophyta</taxon>
        <taxon>Embryophyta</taxon>
        <taxon>Tracheophyta</taxon>
        <taxon>Spermatophyta</taxon>
        <taxon>Magnoliopsida</taxon>
        <taxon>Liliopsida</taxon>
        <taxon>Poales</taxon>
        <taxon>Poaceae</taxon>
        <taxon>PACMAD clade</taxon>
        <taxon>Arundinoideae</taxon>
        <taxon>Arundineae</taxon>
        <taxon>Arundo</taxon>
    </lineage>
</organism>
<reference evidence="1" key="2">
    <citation type="journal article" date="2015" name="Data Brief">
        <title>Shoot transcriptome of the giant reed, Arundo donax.</title>
        <authorList>
            <person name="Barrero R.A."/>
            <person name="Guerrero F.D."/>
            <person name="Moolhuijzen P."/>
            <person name="Goolsby J.A."/>
            <person name="Tidwell J."/>
            <person name="Bellgard S.E."/>
            <person name="Bellgard M.I."/>
        </authorList>
    </citation>
    <scope>NUCLEOTIDE SEQUENCE</scope>
    <source>
        <tissue evidence="1">Shoot tissue taken approximately 20 cm above the soil surface</tissue>
    </source>
</reference>
<evidence type="ECO:0000313" key="1">
    <source>
        <dbReference type="EMBL" id="JAE10752.1"/>
    </source>
</evidence>
<sequence>MLFKLIKSLRALSGTKIQNI</sequence>
<protein>
    <submittedName>
        <fullName evidence="1">Uncharacterized protein</fullName>
    </submittedName>
</protein>
<dbReference type="EMBL" id="GBRH01187144">
    <property type="protein sequence ID" value="JAE10752.1"/>
    <property type="molecule type" value="Transcribed_RNA"/>
</dbReference>
<accession>A0A0A9FEG5</accession>
<dbReference type="AlphaFoldDB" id="A0A0A9FEG5"/>